<dbReference type="PANTHER" id="PTHR20941">
    <property type="entry name" value="FOLATE SYNTHESIS PROTEINS"/>
    <property type="match status" value="1"/>
</dbReference>
<dbReference type="Proteomes" id="UP000198820">
    <property type="component" value="Unassembled WGS sequence"/>
</dbReference>
<dbReference type="UniPathway" id="UPA00077">
    <property type="reaction ID" value="UER00156"/>
</dbReference>
<organism evidence="14 15">
    <name type="scientific">Psychroflexus halocasei</name>
    <dbReference type="NCBI Taxonomy" id="908615"/>
    <lineage>
        <taxon>Bacteria</taxon>
        <taxon>Pseudomonadati</taxon>
        <taxon>Bacteroidota</taxon>
        <taxon>Flavobacteriia</taxon>
        <taxon>Flavobacteriales</taxon>
        <taxon>Flavobacteriaceae</taxon>
        <taxon>Psychroflexus</taxon>
    </lineage>
</organism>
<keyword evidence="8 12" id="KW-0479">Metal-binding</keyword>
<dbReference type="STRING" id="908615.SAMN05421540_102129"/>
<dbReference type="GO" id="GO:0004156">
    <property type="term" value="F:dihydropteroate synthase activity"/>
    <property type="evidence" value="ECO:0007669"/>
    <property type="project" value="UniProtKB-EC"/>
</dbReference>
<protein>
    <recommendedName>
        <fullName evidence="6 12">Dihydropteroate synthase</fullName>
        <shortName evidence="12">DHPS</shortName>
        <ecNumber evidence="5 12">2.5.1.15</ecNumber>
    </recommendedName>
    <alternativeName>
        <fullName evidence="11 12">Dihydropteroate pyrophosphorylase</fullName>
    </alternativeName>
</protein>
<feature type="domain" description="Pterin-binding" evidence="13">
    <location>
        <begin position="15"/>
        <end position="267"/>
    </location>
</feature>
<dbReference type="PROSITE" id="PS00792">
    <property type="entry name" value="DHPS_1"/>
    <property type="match status" value="1"/>
</dbReference>
<evidence type="ECO:0000256" key="8">
    <source>
        <dbReference type="ARBA" id="ARBA00022723"/>
    </source>
</evidence>
<evidence type="ECO:0000313" key="15">
    <source>
        <dbReference type="Proteomes" id="UP000198820"/>
    </source>
</evidence>
<accession>A0A1H3WTE7</accession>
<name>A0A1H3WTE7_9FLAO</name>
<evidence type="ECO:0000256" key="5">
    <source>
        <dbReference type="ARBA" id="ARBA00012458"/>
    </source>
</evidence>
<evidence type="ECO:0000313" key="14">
    <source>
        <dbReference type="EMBL" id="SDZ90240.1"/>
    </source>
</evidence>
<comment type="function">
    <text evidence="12">Catalyzes the condensation of para-aminobenzoate (pABA) with 6-hydroxymethyl-7,8-dihydropterin diphosphate (DHPt-PP) to form 7,8-dihydropteroate (H2Pte), the immediate precursor of folate derivatives.</text>
</comment>
<dbReference type="AlphaFoldDB" id="A0A1H3WTE7"/>
<dbReference type="InterPro" id="IPR011005">
    <property type="entry name" value="Dihydropteroate_synth-like_sf"/>
</dbReference>
<dbReference type="SUPFAM" id="SSF51717">
    <property type="entry name" value="Dihydropteroate synthetase-like"/>
    <property type="match status" value="1"/>
</dbReference>
<reference evidence="14 15" key="1">
    <citation type="submission" date="2016-10" db="EMBL/GenBank/DDBJ databases">
        <authorList>
            <person name="de Groot N.N."/>
        </authorList>
    </citation>
    <scope>NUCLEOTIDE SEQUENCE [LARGE SCALE GENOMIC DNA]</scope>
    <source>
        <strain evidence="14 15">DSM 23581</strain>
    </source>
</reference>
<dbReference type="PANTHER" id="PTHR20941:SF1">
    <property type="entry name" value="FOLIC ACID SYNTHESIS PROTEIN FOL1"/>
    <property type="match status" value="1"/>
</dbReference>
<evidence type="ECO:0000256" key="12">
    <source>
        <dbReference type="RuleBase" id="RU361205"/>
    </source>
</evidence>
<dbReference type="Pfam" id="PF00809">
    <property type="entry name" value="Pterin_bind"/>
    <property type="match status" value="1"/>
</dbReference>
<keyword evidence="9 12" id="KW-0460">Magnesium</keyword>
<dbReference type="EC" id="2.5.1.15" evidence="5 12"/>
<dbReference type="RefSeq" id="WP_093239154.1">
    <property type="nucleotide sequence ID" value="NZ_FNQF01000002.1"/>
</dbReference>
<dbReference type="CDD" id="cd00739">
    <property type="entry name" value="DHPS"/>
    <property type="match status" value="1"/>
</dbReference>
<evidence type="ECO:0000256" key="1">
    <source>
        <dbReference type="ARBA" id="ARBA00000012"/>
    </source>
</evidence>
<dbReference type="FunFam" id="3.20.20.20:FF:000006">
    <property type="entry name" value="Dihydropteroate synthase"/>
    <property type="match status" value="1"/>
</dbReference>
<evidence type="ECO:0000256" key="2">
    <source>
        <dbReference type="ARBA" id="ARBA00001946"/>
    </source>
</evidence>
<gene>
    <name evidence="14" type="ORF">SAMN05421540_102129</name>
</gene>
<comment type="cofactor">
    <cofactor evidence="2 12">
        <name>Mg(2+)</name>
        <dbReference type="ChEBI" id="CHEBI:18420"/>
    </cofactor>
</comment>
<evidence type="ECO:0000256" key="10">
    <source>
        <dbReference type="ARBA" id="ARBA00022909"/>
    </source>
</evidence>
<dbReference type="PROSITE" id="PS50972">
    <property type="entry name" value="PTERIN_BINDING"/>
    <property type="match status" value="1"/>
</dbReference>
<evidence type="ECO:0000256" key="11">
    <source>
        <dbReference type="ARBA" id="ARBA00030193"/>
    </source>
</evidence>
<dbReference type="GO" id="GO:0046872">
    <property type="term" value="F:metal ion binding"/>
    <property type="evidence" value="ECO:0007669"/>
    <property type="project" value="UniProtKB-KW"/>
</dbReference>
<dbReference type="GO" id="GO:0046654">
    <property type="term" value="P:tetrahydrofolate biosynthetic process"/>
    <property type="evidence" value="ECO:0007669"/>
    <property type="project" value="UniProtKB-UniPathway"/>
</dbReference>
<dbReference type="NCBIfam" id="TIGR01496">
    <property type="entry name" value="DHPS"/>
    <property type="match status" value="1"/>
</dbReference>
<sequence>MQINIKGELVSLEEPQVMGILNITPDSFYDGGFHKNEKQILNQVEKMLTEGASFIDIGAYSSRPDANDVDVEEEQKRLLPFLKKIRKEFPKTFLSIDTFRSDVAHASLEEGADIINDILGGQLDEKMFSVVAKFGVPYIMMHMRGTPKTMQKQTEYDNLIVDIRHYFSERISLANKAGIKDIILDPGFGFAKTRTQNFELLRNLNSLNIFELPLLVGVSRKSMIYKTLGCEAIEALNGTTALNMFSLQQGSKILRVHDVKEAVETVELYKELSK</sequence>
<evidence type="ECO:0000256" key="3">
    <source>
        <dbReference type="ARBA" id="ARBA00004763"/>
    </source>
</evidence>
<dbReference type="GO" id="GO:0005829">
    <property type="term" value="C:cytosol"/>
    <property type="evidence" value="ECO:0007669"/>
    <property type="project" value="TreeGrafter"/>
</dbReference>
<keyword evidence="15" id="KW-1185">Reference proteome</keyword>
<evidence type="ECO:0000256" key="7">
    <source>
        <dbReference type="ARBA" id="ARBA00022679"/>
    </source>
</evidence>
<dbReference type="InterPro" id="IPR045031">
    <property type="entry name" value="DHP_synth-like"/>
</dbReference>
<dbReference type="InterPro" id="IPR000489">
    <property type="entry name" value="Pterin-binding_dom"/>
</dbReference>
<dbReference type="EMBL" id="FNQF01000002">
    <property type="protein sequence ID" value="SDZ90240.1"/>
    <property type="molecule type" value="Genomic_DNA"/>
</dbReference>
<evidence type="ECO:0000256" key="4">
    <source>
        <dbReference type="ARBA" id="ARBA00009503"/>
    </source>
</evidence>
<comment type="similarity">
    <text evidence="4 12">Belongs to the DHPS family.</text>
</comment>
<evidence type="ECO:0000256" key="6">
    <source>
        <dbReference type="ARBA" id="ARBA00016919"/>
    </source>
</evidence>
<comment type="pathway">
    <text evidence="3 12">Cofactor biosynthesis; tetrahydrofolate biosynthesis; 7,8-dihydrofolate from 2-amino-4-hydroxy-6-hydroxymethyl-7,8-dihydropteridine diphosphate and 4-aminobenzoate: step 1/2.</text>
</comment>
<keyword evidence="10 12" id="KW-0289">Folate biosynthesis</keyword>
<comment type="catalytic activity">
    <reaction evidence="1">
        <text>(7,8-dihydropterin-6-yl)methyl diphosphate + 4-aminobenzoate = 7,8-dihydropteroate + diphosphate</text>
        <dbReference type="Rhea" id="RHEA:19949"/>
        <dbReference type="ChEBI" id="CHEBI:17836"/>
        <dbReference type="ChEBI" id="CHEBI:17839"/>
        <dbReference type="ChEBI" id="CHEBI:33019"/>
        <dbReference type="ChEBI" id="CHEBI:72950"/>
        <dbReference type="EC" id="2.5.1.15"/>
    </reaction>
</comment>
<evidence type="ECO:0000259" key="13">
    <source>
        <dbReference type="PROSITE" id="PS50972"/>
    </source>
</evidence>
<proteinExistence type="inferred from homology"/>
<dbReference type="InterPro" id="IPR006390">
    <property type="entry name" value="DHP_synth_dom"/>
</dbReference>
<dbReference type="Gene3D" id="3.20.20.20">
    <property type="entry name" value="Dihydropteroate synthase-like"/>
    <property type="match status" value="1"/>
</dbReference>
<dbReference type="GO" id="GO:0046656">
    <property type="term" value="P:folic acid biosynthetic process"/>
    <property type="evidence" value="ECO:0007669"/>
    <property type="project" value="UniProtKB-KW"/>
</dbReference>
<evidence type="ECO:0000256" key="9">
    <source>
        <dbReference type="ARBA" id="ARBA00022842"/>
    </source>
</evidence>
<keyword evidence="7 12" id="KW-0808">Transferase</keyword>